<proteinExistence type="predicted"/>
<dbReference type="PANTHER" id="PTHR38567">
    <property type="entry name" value="DUF4291 DOMAIN-CONTAINING PROTEIN"/>
    <property type="match status" value="1"/>
</dbReference>
<dbReference type="EMBL" id="BAABJQ010000001">
    <property type="protein sequence ID" value="GAA5177018.1"/>
    <property type="molecule type" value="Genomic_DNA"/>
</dbReference>
<keyword evidence="2" id="KW-1185">Reference proteome</keyword>
<reference evidence="2" key="1">
    <citation type="journal article" date="2019" name="Int. J. Syst. Evol. Microbiol.">
        <title>The Global Catalogue of Microorganisms (GCM) 10K type strain sequencing project: providing services to taxonomists for standard genome sequencing and annotation.</title>
        <authorList>
            <consortium name="The Broad Institute Genomics Platform"/>
            <consortium name="The Broad Institute Genome Sequencing Center for Infectious Disease"/>
            <person name="Wu L."/>
            <person name="Ma J."/>
        </authorList>
    </citation>
    <scope>NUCLEOTIDE SEQUENCE [LARGE SCALE GENOMIC DNA]</scope>
    <source>
        <strain evidence="2">JCM 18304</strain>
    </source>
</reference>
<protein>
    <submittedName>
        <fullName evidence="1">DUF4291 domain-containing protein</fullName>
    </submittedName>
</protein>
<dbReference type="InterPro" id="IPR025633">
    <property type="entry name" value="DUF4291"/>
</dbReference>
<evidence type="ECO:0000313" key="1">
    <source>
        <dbReference type="EMBL" id="GAA5177018.1"/>
    </source>
</evidence>
<comment type="caution">
    <text evidence="1">The sequence shown here is derived from an EMBL/GenBank/DDBJ whole genome shotgun (WGS) entry which is preliminary data.</text>
</comment>
<gene>
    <name evidence="1" type="ORF">GCM10023322_00610</name>
</gene>
<sequence length="233" mass="26489">MSKLRTRVHDTPRGIRSHEVDRFRHDHIVVIPAHQIRASYTAETITVYQAYPPEITRPALAAGRFVPPFKRERMTWVKPSFLWMMYRCGWASKPGQEVVLAVELLRTGFEWALANACLSHFDRSLYPDRDAWTRRLAVSRVRVQWDPERSLRLEPLPYRSLQLGLSGEAVDRYVDEWTVGLTDVTGTARTIADRVRRGADDEATALLPALRPYPLPPEIGAAIGASPQSETTS</sequence>
<dbReference type="Pfam" id="PF14124">
    <property type="entry name" value="DUF4291"/>
    <property type="match status" value="1"/>
</dbReference>
<organism evidence="1 2">
    <name type="scientific">Rugosimonospora acidiphila</name>
    <dbReference type="NCBI Taxonomy" id="556531"/>
    <lineage>
        <taxon>Bacteria</taxon>
        <taxon>Bacillati</taxon>
        <taxon>Actinomycetota</taxon>
        <taxon>Actinomycetes</taxon>
        <taxon>Micromonosporales</taxon>
        <taxon>Micromonosporaceae</taxon>
        <taxon>Rugosimonospora</taxon>
    </lineage>
</organism>
<dbReference type="PANTHER" id="PTHR38567:SF1">
    <property type="entry name" value="DUF4291 DOMAIN-CONTAINING PROTEIN"/>
    <property type="match status" value="1"/>
</dbReference>
<accession>A0ABP9RGM2</accession>
<name>A0ABP9RGM2_9ACTN</name>
<evidence type="ECO:0000313" key="2">
    <source>
        <dbReference type="Proteomes" id="UP001501570"/>
    </source>
</evidence>
<dbReference type="Proteomes" id="UP001501570">
    <property type="component" value="Unassembled WGS sequence"/>
</dbReference>